<evidence type="ECO:0000256" key="3">
    <source>
        <dbReference type="RuleBase" id="RU000411"/>
    </source>
</evidence>
<dbReference type="InterPro" id="IPR023796">
    <property type="entry name" value="Serpin_dom"/>
</dbReference>
<proteinExistence type="inferred from homology"/>
<dbReference type="Gene3D" id="3.30.497.10">
    <property type="entry name" value="Antithrombin, subunit I, domain 2"/>
    <property type="match status" value="1"/>
</dbReference>
<evidence type="ECO:0000256" key="4">
    <source>
        <dbReference type="SAM" id="SignalP"/>
    </source>
</evidence>
<sequence>MILRPFFVALSCIFVLQTITATAPALTAKLASDRFALTLSTALGLQSPAQNVLLSPVLVQALLTLLTYGTNEQEAAALRAALHLSQTERKPTATLNMSLLLGSVKTQAQAKARLLSAIYVQEHVLFKFQDEFVEMAKHFETPTQMVDFNRKSVDELNYWFLQQSNYSCGEVVSPKLAELRERFVLASAAVFHAPWAVGFNVKETEKLNFFTDRVQHKLVDCMFVTHKFRYADLTHLDAKLVELPYANETLKLWLLLPNQMDGLGKLEVQLLHEDLTKLEAQLSEQKIVLTLPKFRVEYDVDLKSALSALGFARIFDGETKFTHMFSSFFNTRSPAVTNVPHKAIWRVDEYGGAPTAEDEFSLSGFFRRPMQLVVNHPFYFIIKSEVAVLMAGHIVNV</sequence>
<reference evidence="6" key="2">
    <citation type="journal article" date="2015" name="Gigascience">
        <title>Reconstructing a comprehensive transcriptome assembly of a white-pupal translocated strain of the pest fruit fly Bactrocera cucurbitae.</title>
        <authorList>
            <person name="Sim S.B."/>
            <person name="Calla B."/>
            <person name="Hall B."/>
            <person name="DeRego T."/>
            <person name="Geib S.M."/>
        </authorList>
    </citation>
    <scope>NUCLEOTIDE SEQUENCE</scope>
</reference>
<accession>A0A0A1WFC8</accession>
<protein>
    <submittedName>
        <fullName evidence="6">Serpin B3</fullName>
    </submittedName>
</protein>
<organism evidence="6">
    <name type="scientific">Zeugodacus cucurbitae</name>
    <name type="common">Melon fruit fly</name>
    <name type="synonym">Bactrocera cucurbitae</name>
    <dbReference type="NCBI Taxonomy" id="28588"/>
    <lineage>
        <taxon>Eukaryota</taxon>
        <taxon>Metazoa</taxon>
        <taxon>Ecdysozoa</taxon>
        <taxon>Arthropoda</taxon>
        <taxon>Hexapoda</taxon>
        <taxon>Insecta</taxon>
        <taxon>Pterygota</taxon>
        <taxon>Neoptera</taxon>
        <taxon>Endopterygota</taxon>
        <taxon>Diptera</taxon>
        <taxon>Brachycera</taxon>
        <taxon>Muscomorpha</taxon>
        <taxon>Tephritoidea</taxon>
        <taxon>Tephritidae</taxon>
        <taxon>Zeugodacus</taxon>
        <taxon>Zeugodacus</taxon>
    </lineage>
</organism>
<keyword evidence="2" id="KW-0722">Serine protease inhibitor</keyword>
<keyword evidence="4" id="KW-0732">Signal</keyword>
<feature type="signal peptide" evidence="4">
    <location>
        <begin position="1"/>
        <end position="21"/>
    </location>
</feature>
<dbReference type="GO" id="GO:0005615">
    <property type="term" value="C:extracellular space"/>
    <property type="evidence" value="ECO:0007669"/>
    <property type="project" value="InterPro"/>
</dbReference>
<dbReference type="AlphaFoldDB" id="A0A0A1WFC8"/>
<name>A0A0A1WFC8_ZEUCU</name>
<dbReference type="InterPro" id="IPR042185">
    <property type="entry name" value="Serpin_sf_2"/>
</dbReference>
<dbReference type="InterPro" id="IPR023795">
    <property type="entry name" value="Serpin_CS"/>
</dbReference>
<dbReference type="OrthoDB" id="671595at2759"/>
<dbReference type="InterPro" id="IPR000215">
    <property type="entry name" value="Serpin_fam"/>
</dbReference>
<keyword evidence="1" id="KW-0646">Protease inhibitor</keyword>
<gene>
    <name evidence="6" type="primary">SERPINB3</name>
    <name evidence="6" type="ORF">g.1139</name>
</gene>
<comment type="similarity">
    <text evidence="3">Belongs to the serpin family.</text>
</comment>
<evidence type="ECO:0000313" key="6">
    <source>
        <dbReference type="EMBL" id="JAC97606.1"/>
    </source>
</evidence>
<dbReference type="GO" id="GO:0004867">
    <property type="term" value="F:serine-type endopeptidase inhibitor activity"/>
    <property type="evidence" value="ECO:0007669"/>
    <property type="project" value="UniProtKB-KW"/>
</dbReference>
<dbReference type="PANTHER" id="PTHR11461:SF372">
    <property type="entry name" value="ACCESSORY GLAND PROTEIN ACP76A-RELATED"/>
    <property type="match status" value="1"/>
</dbReference>
<feature type="domain" description="Serpin" evidence="5">
    <location>
        <begin position="37"/>
        <end position="397"/>
    </location>
</feature>
<dbReference type="Pfam" id="PF00079">
    <property type="entry name" value="Serpin"/>
    <property type="match status" value="1"/>
</dbReference>
<dbReference type="SUPFAM" id="SSF56574">
    <property type="entry name" value="Serpins"/>
    <property type="match status" value="1"/>
</dbReference>
<dbReference type="PROSITE" id="PS00284">
    <property type="entry name" value="SERPIN"/>
    <property type="match status" value="1"/>
</dbReference>
<dbReference type="Gene3D" id="2.30.39.10">
    <property type="entry name" value="Alpha-1-antitrypsin, domain 1"/>
    <property type="match status" value="1"/>
</dbReference>
<dbReference type="InterPro" id="IPR036186">
    <property type="entry name" value="Serpin_sf"/>
</dbReference>
<evidence type="ECO:0000259" key="5">
    <source>
        <dbReference type="SMART" id="SM00093"/>
    </source>
</evidence>
<reference evidence="6" key="1">
    <citation type="submission" date="2014-11" db="EMBL/GenBank/DDBJ databases">
        <authorList>
            <person name="Geib S."/>
        </authorList>
    </citation>
    <scope>NUCLEOTIDE SEQUENCE</scope>
</reference>
<dbReference type="EMBL" id="GBXI01016685">
    <property type="protein sequence ID" value="JAC97606.1"/>
    <property type="molecule type" value="Transcribed_RNA"/>
</dbReference>
<feature type="chain" id="PRO_5001993761" evidence="4">
    <location>
        <begin position="22"/>
        <end position="397"/>
    </location>
</feature>
<dbReference type="InterPro" id="IPR042178">
    <property type="entry name" value="Serpin_sf_1"/>
</dbReference>
<dbReference type="PANTHER" id="PTHR11461">
    <property type="entry name" value="SERINE PROTEASE INHIBITOR, SERPIN"/>
    <property type="match status" value="1"/>
</dbReference>
<dbReference type="SMART" id="SM00093">
    <property type="entry name" value="SERPIN"/>
    <property type="match status" value="1"/>
</dbReference>
<evidence type="ECO:0000256" key="2">
    <source>
        <dbReference type="ARBA" id="ARBA00022900"/>
    </source>
</evidence>
<evidence type="ECO:0000256" key="1">
    <source>
        <dbReference type="ARBA" id="ARBA00022690"/>
    </source>
</evidence>